<organism evidence="1 2">
    <name type="scientific">Porphyromonas asaccharolytica (strain ATCC 25260 / DSM 20707 / BCRC 10618 / CCUG 7834 / JCM 6326 / LMG 13178 / VPI 4198 / B440)</name>
    <name type="common">Bacteroides asaccharolyticus</name>
    <dbReference type="NCBI Taxonomy" id="879243"/>
    <lineage>
        <taxon>Bacteria</taxon>
        <taxon>Pseudomonadati</taxon>
        <taxon>Bacteroidota</taxon>
        <taxon>Bacteroidia</taxon>
        <taxon>Bacteroidales</taxon>
        <taxon>Porphyromonadaceae</taxon>
        <taxon>Porphyromonas</taxon>
    </lineage>
</organism>
<dbReference type="HOGENOM" id="CLU_199767_0_0_10"/>
<dbReference type="EMBL" id="CP002689">
    <property type="protein sequence ID" value="AEE12160.1"/>
    <property type="molecule type" value="Genomic_DNA"/>
</dbReference>
<reference evidence="2" key="1">
    <citation type="submission" date="2011-04" db="EMBL/GenBank/DDBJ databases">
        <title>The complete genome of Porphyromonas asaccharolytica DSM 20707.</title>
        <authorList>
            <person name="Lucas S."/>
            <person name="Han J."/>
            <person name="Lapidus A."/>
            <person name="Bruce D."/>
            <person name="Goodwin L."/>
            <person name="Pitluck S."/>
            <person name="Peters L."/>
            <person name="Kyrpides N."/>
            <person name="Mavromatis K."/>
            <person name="Ivanova N."/>
            <person name="Ovchinnikova G."/>
            <person name="Pagani I."/>
            <person name="Lu M."/>
            <person name="Detter J.C."/>
            <person name="Tapia R."/>
            <person name="Han C."/>
            <person name="Land M."/>
            <person name="Hauser L."/>
            <person name="Markowitz V."/>
            <person name="Cheng J.-F."/>
            <person name="Hugenholtz P."/>
            <person name="Woyke T."/>
            <person name="Wu D."/>
            <person name="Gronow S."/>
            <person name="Wellnitz S."/>
            <person name="Brambilla E."/>
            <person name="Klenk H.-P."/>
            <person name="Eisen J.A."/>
        </authorList>
    </citation>
    <scope>NUCLEOTIDE SEQUENCE [LARGE SCALE GENOMIC DNA]</scope>
    <source>
        <strain evidence="2">ATCC 25260 / DSM 20707 / VPI 4198</strain>
    </source>
</reference>
<dbReference type="STRING" id="879243.Poras_0206"/>
<dbReference type="Proteomes" id="UP000006545">
    <property type="component" value="Chromosome"/>
</dbReference>
<dbReference type="AlphaFoldDB" id="F4KLX2"/>
<protein>
    <submittedName>
        <fullName evidence="1">Uncharacterized protein</fullName>
    </submittedName>
</protein>
<evidence type="ECO:0000313" key="1">
    <source>
        <dbReference type="EMBL" id="AEE12160.1"/>
    </source>
</evidence>
<sequence length="75" mass="8848">MPPNGKHQISTWKFSNLHVEKKNSPRGRQMKLRRNQMKLRRNQNVSTWKIKNSHVEICNFPRGYHAPPEKKSAAV</sequence>
<proteinExistence type="predicted"/>
<keyword evidence="2" id="KW-1185">Reference proteome</keyword>
<name>F4KLX2_PORAD</name>
<accession>F4KLX2</accession>
<gene>
    <name evidence="1" type="ordered locus">Poras_0206</name>
</gene>
<evidence type="ECO:0000313" key="2">
    <source>
        <dbReference type="Proteomes" id="UP000006545"/>
    </source>
</evidence>
<dbReference type="KEGG" id="pah:Poras_0206"/>